<evidence type="ECO:0000259" key="5">
    <source>
        <dbReference type="SMART" id="SM00853"/>
    </source>
</evidence>
<dbReference type="GO" id="GO:0032300">
    <property type="term" value="C:mismatch repair complex"/>
    <property type="evidence" value="ECO:0007669"/>
    <property type="project" value="InterPro"/>
</dbReference>
<dbReference type="SMART" id="SM01340">
    <property type="entry name" value="DNA_mis_repair"/>
    <property type="match status" value="1"/>
</dbReference>
<dbReference type="SUPFAM" id="SSF55874">
    <property type="entry name" value="ATPase domain of HSP90 chaperone/DNA topoisomerase II/histidine kinase"/>
    <property type="match status" value="1"/>
</dbReference>
<dbReference type="PANTHER" id="PTHR10073:SF12">
    <property type="entry name" value="DNA MISMATCH REPAIR PROTEIN MLH1"/>
    <property type="match status" value="1"/>
</dbReference>
<dbReference type="GO" id="GO:0006298">
    <property type="term" value="P:mismatch repair"/>
    <property type="evidence" value="ECO:0007669"/>
    <property type="project" value="UniProtKB-UniRule"/>
</dbReference>
<feature type="domain" description="MutL C-terminal dimerisation" evidence="5">
    <location>
        <begin position="468"/>
        <end position="607"/>
    </location>
</feature>
<dbReference type="GO" id="GO:0030983">
    <property type="term" value="F:mismatched DNA binding"/>
    <property type="evidence" value="ECO:0007669"/>
    <property type="project" value="InterPro"/>
</dbReference>
<dbReference type="InterPro" id="IPR038973">
    <property type="entry name" value="MutL/Mlh/Pms-like"/>
</dbReference>
<dbReference type="SMART" id="SM00853">
    <property type="entry name" value="MutL_C"/>
    <property type="match status" value="1"/>
</dbReference>
<name>A0A078KLT4_9FIRM</name>
<dbReference type="STRING" id="29343.CCDG5_1596"/>
<dbReference type="Gene3D" id="3.30.565.10">
    <property type="entry name" value="Histidine kinase-like ATPase, C-terminal domain"/>
    <property type="match status" value="1"/>
</dbReference>
<protein>
    <recommendedName>
        <fullName evidence="4">DNA mismatch repair protein MutL</fullName>
    </recommendedName>
</protein>
<dbReference type="SUPFAM" id="SSF54211">
    <property type="entry name" value="Ribosomal protein S5 domain 2-like"/>
    <property type="match status" value="1"/>
</dbReference>
<dbReference type="InterPro" id="IPR014762">
    <property type="entry name" value="DNA_mismatch_repair_CS"/>
</dbReference>
<dbReference type="Gene3D" id="3.30.1540.20">
    <property type="entry name" value="MutL, C-terminal domain, dimerisation subdomain"/>
    <property type="match status" value="1"/>
</dbReference>
<evidence type="ECO:0000256" key="4">
    <source>
        <dbReference type="HAMAP-Rule" id="MF_00149"/>
    </source>
</evidence>
<keyword evidence="2 4" id="KW-0227">DNA damage</keyword>
<dbReference type="CDD" id="cd00782">
    <property type="entry name" value="MutL_Trans"/>
    <property type="match status" value="1"/>
</dbReference>
<dbReference type="Pfam" id="PF01119">
    <property type="entry name" value="DNA_mis_repair"/>
    <property type="match status" value="1"/>
</dbReference>
<dbReference type="HAMAP" id="MF_00149">
    <property type="entry name" value="DNA_mis_repair"/>
    <property type="match status" value="1"/>
</dbReference>
<dbReference type="CDD" id="cd16926">
    <property type="entry name" value="HATPase_MutL-MLH-PMS-like"/>
    <property type="match status" value="1"/>
</dbReference>
<dbReference type="KEGG" id="ccel:CCDG5_1596"/>
<evidence type="ECO:0000256" key="1">
    <source>
        <dbReference type="ARBA" id="ARBA00006082"/>
    </source>
</evidence>
<dbReference type="Gene3D" id="3.30.230.10">
    <property type="match status" value="1"/>
</dbReference>
<dbReference type="GO" id="GO:0005524">
    <property type="term" value="F:ATP binding"/>
    <property type="evidence" value="ECO:0007669"/>
    <property type="project" value="InterPro"/>
</dbReference>
<evidence type="ECO:0000313" key="8">
    <source>
        <dbReference type="Proteomes" id="UP000032431"/>
    </source>
</evidence>
<dbReference type="InterPro" id="IPR020667">
    <property type="entry name" value="DNA_mismatch_repair_MutL"/>
</dbReference>
<dbReference type="PATRIC" id="fig|29343.3.peg.1681"/>
<dbReference type="PANTHER" id="PTHR10073">
    <property type="entry name" value="DNA MISMATCH REPAIR PROTEIN MLH, PMS, MUTL"/>
    <property type="match status" value="1"/>
</dbReference>
<reference evidence="8" key="1">
    <citation type="submission" date="2014-07" db="EMBL/GenBank/DDBJ databases">
        <authorList>
            <person name="Wibberg D."/>
        </authorList>
    </citation>
    <scope>NUCLEOTIDE SEQUENCE [LARGE SCALE GENOMIC DNA]</scope>
    <source>
        <strain evidence="8">DG5</strain>
    </source>
</reference>
<dbReference type="SUPFAM" id="SSF118116">
    <property type="entry name" value="DNA mismatch repair protein MutL"/>
    <property type="match status" value="1"/>
</dbReference>
<comment type="function">
    <text evidence="4">This protein is involved in the repair of mismatches in DNA. It is required for dam-dependent methyl-directed DNA mismatch repair. May act as a 'molecular matchmaker', a protein that promotes the formation of a stable complex between two or more DNA-binding proteins in an ATP-dependent manner without itself being part of a final effector complex.</text>
</comment>
<dbReference type="FunFam" id="3.30.565.10:FF:000003">
    <property type="entry name" value="DNA mismatch repair endonuclease MutL"/>
    <property type="match status" value="1"/>
</dbReference>
<organism evidence="7 8">
    <name type="scientific">[Clostridium] cellulosi</name>
    <dbReference type="NCBI Taxonomy" id="29343"/>
    <lineage>
        <taxon>Bacteria</taxon>
        <taxon>Bacillati</taxon>
        <taxon>Bacillota</taxon>
        <taxon>Clostridia</taxon>
        <taxon>Eubacteriales</taxon>
        <taxon>Oscillospiraceae</taxon>
        <taxon>Oscillospiraceae incertae sedis</taxon>
    </lineage>
</organism>
<dbReference type="AlphaFoldDB" id="A0A078KLT4"/>
<proteinExistence type="inferred from homology"/>
<dbReference type="InterPro" id="IPR020568">
    <property type="entry name" value="Ribosomal_Su5_D2-typ_SF"/>
</dbReference>
<dbReference type="InterPro" id="IPR042121">
    <property type="entry name" value="MutL_C_regsub"/>
</dbReference>
<evidence type="ECO:0000256" key="3">
    <source>
        <dbReference type="ARBA" id="ARBA00023204"/>
    </source>
</evidence>
<dbReference type="InterPro" id="IPR002099">
    <property type="entry name" value="MutL/Mlh/PMS"/>
</dbReference>
<dbReference type="PROSITE" id="PS00058">
    <property type="entry name" value="DNA_MISMATCH_REPAIR_1"/>
    <property type="match status" value="1"/>
</dbReference>
<evidence type="ECO:0000259" key="6">
    <source>
        <dbReference type="SMART" id="SM01340"/>
    </source>
</evidence>
<dbReference type="GO" id="GO:0016887">
    <property type="term" value="F:ATP hydrolysis activity"/>
    <property type="evidence" value="ECO:0007669"/>
    <property type="project" value="InterPro"/>
</dbReference>
<gene>
    <name evidence="4" type="primary">mutL</name>
    <name evidence="7" type="ORF">CCDG5_1596</name>
</gene>
<keyword evidence="3 4" id="KW-0234">DNA repair</keyword>
<dbReference type="GO" id="GO:0140664">
    <property type="term" value="F:ATP-dependent DNA damage sensor activity"/>
    <property type="evidence" value="ECO:0007669"/>
    <property type="project" value="InterPro"/>
</dbReference>
<dbReference type="HOGENOM" id="CLU_004131_4_1_9"/>
<feature type="domain" description="DNA mismatch repair protein S5" evidence="6">
    <location>
        <begin position="214"/>
        <end position="332"/>
    </location>
</feature>
<dbReference type="InterPro" id="IPR042120">
    <property type="entry name" value="MutL_C_dimsub"/>
</dbReference>
<dbReference type="InterPro" id="IPR036890">
    <property type="entry name" value="HATPase_C_sf"/>
</dbReference>
<dbReference type="InterPro" id="IPR037198">
    <property type="entry name" value="MutL_C_sf"/>
</dbReference>
<dbReference type="InterPro" id="IPR013507">
    <property type="entry name" value="DNA_mismatch_S5_2-like"/>
</dbReference>
<comment type="similarity">
    <text evidence="1 4">Belongs to the DNA mismatch repair MutL/HexB family.</text>
</comment>
<dbReference type="NCBIfam" id="TIGR00585">
    <property type="entry name" value="mutl"/>
    <property type="match status" value="1"/>
</dbReference>
<accession>A0A078KLT4</accession>
<dbReference type="InterPro" id="IPR014790">
    <property type="entry name" value="MutL_C"/>
</dbReference>
<keyword evidence="8" id="KW-1185">Reference proteome</keyword>
<dbReference type="EMBL" id="LM995447">
    <property type="protein sequence ID" value="CDZ24706.1"/>
    <property type="molecule type" value="Genomic_DNA"/>
</dbReference>
<dbReference type="Gene3D" id="3.30.1370.100">
    <property type="entry name" value="MutL, C-terminal domain, regulatory subdomain"/>
    <property type="match status" value="1"/>
</dbReference>
<dbReference type="Pfam" id="PF08676">
    <property type="entry name" value="MutL_C"/>
    <property type="match status" value="1"/>
</dbReference>
<evidence type="ECO:0000256" key="2">
    <source>
        <dbReference type="ARBA" id="ARBA00022763"/>
    </source>
</evidence>
<dbReference type="InterPro" id="IPR014721">
    <property type="entry name" value="Ribsml_uS5_D2-typ_fold_subgr"/>
</dbReference>
<dbReference type="OrthoDB" id="9763467at2"/>
<evidence type="ECO:0000313" key="7">
    <source>
        <dbReference type="EMBL" id="CDZ24706.1"/>
    </source>
</evidence>
<sequence length="649" mass="71486">MSGESTNRIHILDKKVAELIAAGEVVERPASAVKELLENSIDAGASMITLEIKNGGITFIRVTDNGCGIMRDDVPTAFLRHATSKIQKADDLNAIGTLGFRGEALASIAAVSKTEIITKTKMELAGTHVKLEAGEIVETGDSGCPVGTTIIVRELFYNTPARMKFLKKDTTEGNAVAAVAQRIALSHPEISIRFIKDGREEMHTPGDNRLISAIHSVLGRDFSKNLIKTDYTIGHTRTYGYVTKPLAARSSRNMQFFFLNGRFVKSKTMMAAVEEAYKNSIMAGKYPGCVLNLILDPSLVDVNVHPAKLEVRFSNEREVFETVYYAVKNALAQSDERPKFELEEKKPQSQPTFSFSFAPFNQPAQSGQQDEQLRLIVKNTPVQNEPEKVTPAYNAARVSYEPVQSETIKFINTDSELKTSEKPFVSVLAGEKQPIITQESRTIKESFQQVSAKPETAVSAAAEESVVVVGQCFGTYILAQKGDSLWIIDKHAAHERILYEKVKKLRRASSQVLLEPITVTLPADEYAAAVENLDLLAEAGIVAEDFGGSTILVREAPLDLTGQDIPDLVSEIAGQLLAHKKEVMPARLDWIFHSIACRAAVKAHDRTSLPEMQSLAQRVLCDNDILYCPHGRPVAFELPRSDIEKKFGR</sequence>
<dbReference type="Proteomes" id="UP000032431">
    <property type="component" value="Chromosome I"/>
</dbReference>
<dbReference type="Pfam" id="PF13589">
    <property type="entry name" value="HATPase_c_3"/>
    <property type="match status" value="1"/>
</dbReference>